<evidence type="ECO:0000313" key="2">
    <source>
        <dbReference type="EMBL" id="BBZ21470.1"/>
    </source>
</evidence>
<dbReference type="EMBL" id="AP022608">
    <property type="protein sequence ID" value="BBZ21470.1"/>
    <property type="molecule type" value="Genomic_DNA"/>
</dbReference>
<dbReference type="Gene3D" id="3.10.490.10">
    <property type="entry name" value="Gamma-glutamyl cyclotransferase-like"/>
    <property type="match status" value="1"/>
</dbReference>
<proteinExistence type="predicted"/>
<evidence type="ECO:0000313" key="3">
    <source>
        <dbReference type="Proteomes" id="UP000466187"/>
    </source>
</evidence>
<dbReference type="AlphaFoldDB" id="A0A7I7WWH7"/>
<dbReference type="Pfam" id="PF21986">
    <property type="entry name" value="AH_C"/>
    <property type="match status" value="1"/>
</dbReference>
<dbReference type="InterPro" id="IPR053844">
    <property type="entry name" value="AH_C"/>
</dbReference>
<dbReference type="KEGG" id="mgad:MGAD_58050"/>
<feature type="domain" description="Allophanate hydrolase C-terminal" evidence="1">
    <location>
        <begin position="6"/>
        <end position="127"/>
    </location>
</feature>
<reference evidence="2 3" key="1">
    <citation type="journal article" date="2019" name="Emerg. Microbes Infect.">
        <title>Comprehensive subspecies identification of 175 nontuberculous mycobacteria species based on 7547 genomic profiles.</title>
        <authorList>
            <person name="Matsumoto Y."/>
            <person name="Kinjo T."/>
            <person name="Motooka D."/>
            <person name="Nabeya D."/>
            <person name="Jung N."/>
            <person name="Uechi K."/>
            <person name="Horii T."/>
            <person name="Iida T."/>
            <person name="Fujita J."/>
            <person name="Nakamura S."/>
        </authorList>
    </citation>
    <scope>NUCLEOTIDE SEQUENCE [LARGE SCALE GENOMIC DNA]</scope>
    <source>
        <strain evidence="2 3">JCM 12688</strain>
    </source>
</reference>
<accession>A0A7I7WWH7</accession>
<protein>
    <recommendedName>
        <fullName evidence="1">Allophanate hydrolase C-terminal domain-containing protein</fullName>
    </recommendedName>
</protein>
<evidence type="ECO:0000259" key="1">
    <source>
        <dbReference type="Pfam" id="PF21986"/>
    </source>
</evidence>
<organism evidence="2 3">
    <name type="scientific">Mycolicibacterium gadium</name>
    <name type="common">Mycobacterium gadium</name>
    <dbReference type="NCBI Taxonomy" id="1794"/>
    <lineage>
        <taxon>Bacteria</taxon>
        <taxon>Bacillati</taxon>
        <taxon>Actinomycetota</taxon>
        <taxon>Actinomycetes</taxon>
        <taxon>Mycobacteriales</taxon>
        <taxon>Mycobacteriaceae</taxon>
        <taxon>Mycolicibacterium</taxon>
    </lineage>
</organism>
<sequence length="132" mass="14020">MSEDLELVVFGAHLRGGPLSHELTDLGARWAGEITTVPRYRMSVLPTDPPKPAVTRVPDGAAGASIMGHRWLLSPRLLGLFLAALPAPMQLGKVEFDDGTWRTGFSCDASADTGPDISHYGSWPAAVAARAV</sequence>
<name>A0A7I7WWH7_MYCGU</name>
<gene>
    <name evidence="2" type="ORF">MGAD_58050</name>
</gene>
<dbReference type="Proteomes" id="UP000466187">
    <property type="component" value="Chromosome"/>
</dbReference>